<name>A0ABN6VTM1_9BACT</name>
<proteinExistence type="predicted"/>
<gene>
    <name evidence="1" type="ORF">GURASL_17050</name>
</gene>
<protein>
    <submittedName>
        <fullName evidence="1">Uncharacterized protein</fullName>
    </submittedName>
</protein>
<sequence length="120" mass="13404">MTWTNRDFVTLFIALLMIICPHNLLAFPLDQLHILKISSLDGTAVIKMPEGFLRVIKPGDVIGNDVTVKEIASGRILLEERHESGTELVIVRLVNDKQLISRVRRLPGTLPTLTVPVVNK</sequence>
<keyword evidence="2" id="KW-1185">Reference proteome</keyword>
<dbReference type="EMBL" id="AP027151">
    <property type="protein sequence ID" value="BDV42782.1"/>
    <property type="molecule type" value="Genomic_DNA"/>
</dbReference>
<reference evidence="1 2" key="1">
    <citation type="submission" date="2022-12" db="EMBL/GenBank/DDBJ databases">
        <title>Polyphasic characterization of Geotalea uranireducens NIT-SL11 newly isolated from a complex of sewage sludge and microbially reduced graphene oxide.</title>
        <authorList>
            <person name="Xie L."/>
            <person name="Yoshida N."/>
            <person name="Meng L."/>
        </authorList>
    </citation>
    <scope>NUCLEOTIDE SEQUENCE [LARGE SCALE GENOMIC DNA]</scope>
    <source>
        <strain evidence="1 2">NIT-SL11</strain>
    </source>
</reference>
<accession>A0ABN6VTM1</accession>
<dbReference type="Proteomes" id="UP001317705">
    <property type="component" value="Chromosome"/>
</dbReference>
<evidence type="ECO:0000313" key="1">
    <source>
        <dbReference type="EMBL" id="BDV42782.1"/>
    </source>
</evidence>
<organism evidence="1 2">
    <name type="scientific">Geotalea uraniireducens</name>
    <dbReference type="NCBI Taxonomy" id="351604"/>
    <lineage>
        <taxon>Bacteria</taxon>
        <taxon>Pseudomonadati</taxon>
        <taxon>Thermodesulfobacteriota</taxon>
        <taxon>Desulfuromonadia</taxon>
        <taxon>Geobacterales</taxon>
        <taxon>Geobacteraceae</taxon>
        <taxon>Geotalea</taxon>
    </lineage>
</organism>
<evidence type="ECO:0000313" key="2">
    <source>
        <dbReference type="Proteomes" id="UP001317705"/>
    </source>
</evidence>
<dbReference type="RefSeq" id="WP_282003448.1">
    <property type="nucleotide sequence ID" value="NZ_AP027151.1"/>
</dbReference>